<evidence type="ECO:0000256" key="4">
    <source>
        <dbReference type="ARBA" id="ARBA00023163"/>
    </source>
</evidence>
<dbReference type="SMART" id="SM00421">
    <property type="entry name" value="HTH_LUXR"/>
    <property type="match status" value="1"/>
</dbReference>
<evidence type="ECO:0000256" key="1">
    <source>
        <dbReference type="ARBA" id="ARBA00010641"/>
    </source>
</evidence>
<dbReference type="InterPro" id="IPR007627">
    <property type="entry name" value="RNA_pol_sigma70_r2"/>
</dbReference>
<name>A0A1I3TPR9_9SPHI</name>
<dbReference type="NCBIfam" id="TIGR02937">
    <property type="entry name" value="sigma70-ECF"/>
    <property type="match status" value="1"/>
</dbReference>
<dbReference type="AlphaFoldDB" id="A0A1I3TPR9"/>
<dbReference type="SUPFAM" id="SSF88659">
    <property type="entry name" value="Sigma3 and sigma4 domains of RNA polymerase sigma factors"/>
    <property type="match status" value="1"/>
</dbReference>
<dbReference type="Gene3D" id="1.10.10.10">
    <property type="entry name" value="Winged helix-like DNA-binding domain superfamily/Winged helix DNA-binding domain"/>
    <property type="match status" value="1"/>
</dbReference>
<evidence type="ECO:0000256" key="2">
    <source>
        <dbReference type="ARBA" id="ARBA00023015"/>
    </source>
</evidence>
<dbReference type="Pfam" id="PF08281">
    <property type="entry name" value="Sigma70_r4_2"/>
    <property type="match status" value="1"/>
</dbReference>
<dbReference type="EMBL" id="FOQO01000013">
    <property type="protein sequence ID" value="SFJ72610.1"/>
    <property type="molecule type" value="Genomic_DNA"/>
</dbReference>
<dbReference type="Pfam" id="PF04542">
    <property type="entry name" value="Sigma70_r2"/>
    <property type="match status" value="1"/>
</dbReference>
<dbReference type="InterPro" id="IPR013249">
    <property type="entry name" value="RNA_pol_sigma70_r4_t2"/>
</dbReference>
<dbReference type="PANTHER" id="PTHR43133">
    <property type="entry name" value="RNA POLYMERASE ECF-TYPE SIGMA FACTO"/>
    <property type="match status" value="1"/>
</dbReference>
<dbReference type="GO" id="GO:0003677">
    <property type="term" value="F:DNA binding"/>
    <property type="evidence" value="ECO:0007669"/>
    <property type="project" value="InterPro"/>
</dbReference>
<evidence type="ECO:0000313" key="7">
    <source>
        <dbReference type="Proteomes" id="UP000198670"/>
    </source>
</evidence>
<sequence length="192" mass="22742">MKHRDDSKLVSRLKQGDPSAFEAVFQAHHWKIYQYALRLLRDESLSEDIVQDTFLHFWLHCSTLEDHRSIVPYLYVIARRTIIDHWRKAATSKAFLDRLFQRIQTSDNTTEEKINANELTYITETGLQQLSAQQRAVFMLSRDEGLTYQQIADRIQISRDTVKYHLVNALKILREHFQQHGVIYLALFYSFP</sequence>
<dbReference type="STRING" id="1477437.SAMN05444682_11324"/>
<dbReference type="SUPFAM" id="SSF88946">
    <property type="entry name" value="Sigma2 domain of RNA polymerase sigma factors"/>
    <property type="match status" value="1"/>
</dbReference>
<dbReference type="InterPro" id="IPR014284">
    <property type="entry name" value="RNA_pol_sigma-70_dom"/>
</dbReference>
<keyword evidence="7" id="KW-1185">Reference proteome</keyword>
<dbReference type="CDD" id="cd06171">
    <property type="entry name" value="Sigma70_r4"/>
    <property type="match status" value="1"/>
</dbReference>
<dbReference type="InterPro" id="IPR039425">
    <property type="entry name" value="RNA_pol_sigma-70-like"/>
</dbReference>
<organism evidence="6 7">
    <name type="scientific">Parapedobacter indicus</name>
    <dbReference type="NCBI Taxonomy" id="1477437"/>
    <lineage>
        <taxon>Bacteria</taxon>
        <taxon>Pseudomonadati</taxon>
        <taxon>Bacteroidota</taxon>
        <taxon>Sphingobacteriia</taxon>
        <taxon>Sphingobacteriales</taxon>
        <taxon>Sphingobacteriaceae</taxon>
        <taxon>Parapedobacter</taxon>
    </lineage>
</organism>
<protein>
    <submittedName>
        <fullName evidence="6">RNA polymerase sigma-70 factor, ECF subfamily</fullName>
    </submittedName>
</protein>
<dbReference type="RefSeq" id="WP_177195261.1">
    <property type="nucleotide sequence ID" value="NZ_FOQO01000013.1"/>
</dbReference>
<dbReference type="Gene3D" id="1.10.1740.10">
    <property type="match status" value="1"/>
</dbReference>
<reference evidence="6 7" key="1">
    <citation type="submission" date="2016-10" db="EMBL/GenBank/DDBJ databases">
        <authorList>
            <person name="de Groot N.N."/>
        </authorList>
    </citation>
    <scope>NUCLEOTIDE SEQUENCE [LARGE SCALE GENOMIC DNA]</scope>
    <source>
        <strain evidence="6 7">RK1</strain>
    </source>
</reference>
<dbReference type="InterPro" id="IPR013324">
    <property type="entry name" value="RNA_pol_sigma_r3/r4-like"/>
</dbReference>
<dbReference type="InterPro" id="IPR000792">
    <property type="entry name" value="Tscrpt_reg_LuxR_C"/>
</dbReference>
<keyword evidence="4" id="KW-0804">Transcription</keyword>
<evidence type="ECO:0000256" key="3">
    <source>
        <dbReference type="ARBA" id="ARBA00023082"/>
    </source>
</evidence>
<dbReference type="NCBIfam" id="TIGR02985">
    <property type="entry name" value="Sig70_bacteroi1"/>
    <property type="match status" value="1"/>
</dbReference>
<evidence type="ECO:0000313" key="6">
    <source>
        <dbReference type="EMBL" id="SFJ72610.1"/>
    </source>
</evidence>
<dbReference type="InterPro" id="IPR036388">
    <property type="entry name" value="WH-like_DNA-bd_sf"/>
</dbReference>
<dbReference type="GO" id="GO:0006352">
    <property type="term" value="P:DNA-templated transcription initiation"/>
    <property type="evidence" value="ECO:0007669"/>
    <property type="project" value="InterPro"/>
</dbReference>
<evidence type="ECO:0000259" key="5">
    <source>
        <dbReference type="SMART" id="SM00421"/>
    </source>
</evidence>
<dbReference type="InterPro" id="IPR014327">
    <property type="entry name" value="RNA_pol_sigma70_bacteroid"/>
</dbReference>
<dbReference type="PANTHER" id="PTHR43133:SF46">
    <property type="entry name" value="RNA POLYMERASE SIGMA-70 FACTOR ECF SUBFAMILY"/>
    <property type="match status" value="1"/>
</dbReference>
<dbReference type="Proteomes" id="UP000198670">
    <property type="component" value="Unassembled WGS sequence"/>
</dbReference>
<keyword evidence="3" id="KW-0731">Sigma factor</keyword>
<accession>A0A1I3TPR9</accession>
<comment type="similarity">
    <text evidence="1">Belongs to the sigma-70 factor family. ECF subfamily.</text>
</comment>
<dbReference type="GO" id="GO:0016987">
    <property type="term" value="F:sigma factor activity"/>
    <property type="evidence" value="ECO:0007669"/>
    <property type="project" value="UniProtKB-KW"/>
</dbReference>
<dbReference type="InterPro" id="IPR013325">
    <property type="entry name" value="RNA_pol_sigma_r2"/>
</dbReference>
<gene>
    <name evidence="6" type="ORF">SAMN05444682_11324</name>
</gene>
<keyword evidence="2" id="KW-0805">Transcription regulation</keyword>
<feature type="domain" description="HTH luxR-type" evidence="5">
    <location>
        <begin position="127"/>
        <end position="185"/>
    </location>
</feature>
<proteinExistence type="inferred from homology"/>